<feature type="transmembrane region" description="Helical" evidence="7">
    <location>
        <begin position="458"/>
        <end position="479"/>
    </location>
</feature>
<accession>A0AAN7W0E8</accession>
<comment type="caution">
    <text evidence="9">The sequence shown here is derived from an EMBL/GenBank/DDBJ whole genome shotgun (WGS) entry which is preliminary data.</text>
</comment>
<feature type="transmembrane region" description="Helical" evidence="7">
    <location>
        <begin position="62"/>
        <end position="88"/>
    </location>
</feature>
<feature type="transmembrane region" description="Helical" evidence="7">
    <location>
        <begin position="332"/>
        <end position="353"/>
    </location>
</feature>
<dbReference type="GO" id="GO:0022857">
    <property type="term" value="F:transmembrane transporter activity"/>
    <property type="evidence" value="ECO:0007669"/>
    <property type="project" value="InterPro"/>
</dbReference>
<keyword evidence="2" id="KW-0813">Transport</keyword>
<feature type="transmembrane region" description="Helical" evidence="7">
    <location>
        <begin position="365"/>
        <end position="386"/>
    </location>
</feature>
<feature type="domain" description="Major facilitator superfamily (MFS) profile" evidence="8">
    <location>
        <begin position="65"/>
        <end position="552"/>
    </location>
</feature>
<reference evidence="9" key="1">
    <citation type="submission" date="2023-08" db="EMBL/GenBank/DDBJ databases">
        <title>Black Yeasts Isolated from many extreme environments.</title>
        <authorList>
            <person name="Coleine C."/>
            <person name="Stajich J.E."/>
            <person name="Selbmann L."/>
        </authorList>
    </citation>
    <scope>NUCLEOTIDE SEQUENCE</scope>
    <source>
        <strain evidence="9">CCFEE 5810</strain>
    </source>
</reference>
<organism evidence="9 10">
    <name type="scientific">Elasticomyces elasticus</name>
    <dbReference type="NCBI Taxonomy" id="574655"/>
    <lineage>
        <taxon>Eukaryota</taxon>
        <taxon>Fungi</taxon>
        <taxon>Dikarya</taxon>
        <taxon>Ascomycota</taxon>
        <taxon>Pezizomycotina</taxon>
        <taxon>Dothideomycetes</taxon>
        <taxon>Dothideomycetidae</taxon>
        <taxon>Mycosphaerellales</taxon>
        <taxon>Teratosphaeriaceae</taxon>
        <taxon>Elasticomyces</taxon>
    </lineage>
</organism>
<evidence type="ECO:0000256" key="6">
    <source>
        <dbReference type="SAM" id="MobiDB-lite"/>
    </source>
</evidence>
<proteinExistence type="predicted"/>
<feature type="transmembrane region" description="Helical" evidence="7">
    <location>
        <begin position="100"/>
        <end position="122"/>
    </location>
</feature>
<protein>
    <recommendedName>
        <fullName evidence="8">Major facilitator superfamily (MFS) profile domain-containing protein</fullName>
    </recommendedName>
</protein>
<evidence type="ECO:0000256" key="5">
    <source>
        <dbReference type="ARBA" id="ARBA00023136"/>
    </source>
</evidence>
<keyword evidence="4 7" id="KW-1133">Transmembrane helix</keyword>
<feature type="transmembrane region" description="Helical" evidence="7">
    <location>
        <begin position="160"/>
        <end position="180"/>
    </location>
</feature>
<dbReference type="CDD" id="cd17502">
    <property type="entry name" value="MFS_Azr1_MDR_like"/>
    <property type="match status" value="1"/>
</dbReference>
<dbReference type="Gene3D" id="1.20.1250.20">
    <property type="entry name" value="MFS general substrate transporter like domains"/>
    <property type="match status" value="2"/>
</dbReference>
<gene>
    <name evidence="9" type="ORF">LTR97_012252</name>
</gene>
<feature type="transmembrane region" description="Helical" evidence="7">
    <location>
        <begin position="529"/>
        <end position="548"/>
    </location>
</feature>
<keyword evidence="3 7" id="KW-0812">Transmembrane</keyword>
<feature type="transmembrane region" description="Helical" evidence="7">
    <location>
        <begin position="258"/>
        <end position="279"/>
    </location>
</feature>
<evidence type="ECO:0000256" key="4">
    <source>
        <dbReference type="ARBA" id="ARBA00022989"/>
    </source>
</evidence>
<dbReference type="SUPFAM" id="SSF103473">
    <property type="entry name" value="MFS general substrate transporter"/>
    <property type="match status" value="1"/>
</dbReference>
<dbReference type="GO" id="GO:0005886">
    <property type="term" value="C:plasma membrane"/>
    <property type="evidence" value="ECO:0007669"/>
    <property type="project" value="TreeGrafter"/>
</dbReference>
<evidence type="ECO:0000313" key="10">
    <source>
        <dbReference type="Proteomes" id="UP001310594"/>
    </source>
</evidence>
<name>A0AAN7W0E8_9PEZI</name>
<feature type="transmembrane region" description="Helical" evidence="7">
    <location>
        <begin position="291"/>
        <end position="311"/>
    </location>
</feature>
<feature type="transmembrane region" description="Helical" evidence="7">
    <location>
        <begin position="218"/>
        <end position="238"/>
    </location>
</feature>
<evidence type="ECO:0000256" key="1">
    <source>
        <dbReference type="ARBA" id="ARBA00004141"/>
    </source>
</evidence>
<feature type="transmembrane region" description="Helical" evidence="7">
    <location>
        <begin position="395"/>
        <end position="413"/>
    </location>
</feature>
<dbReference type="Pfam" id="PF07690">
    <property type="entry name" value="MFS_1"/>
    <property type="match status" value="1"/>
</dbReference>
<evidence type="ECO:0000313" key="9">
    <source>
        <dbReference type="EMBL" id="KAK5690384.1"/>
    </source>
</evidence>
<evidence type="ECO:0000256" key="3">
    <source>
        <dbReference type="ARBA" id="ARBA00022692"/>
    </source>
</evidence>
<feature type="transmembrane region" description="Helical" evidence="7">
    <location>
        <begin position="187"/>
        <end position="206"/>
    </location>
</feature>
<dbReference type="PROSITE" id="PS50850">
    <property type="entry name" value="MFS"/>
    <property type="match status" value="1"/>
</dbReference>
<comment type="subcellular location">
    <subcellularLocation>
        <location evidence="1">Membrane</location>
        <topology evidence="1">Multi-pass membrane protein</topology>
    </subcellularLocation>
</comment>
<feature type="transmembrane region" description="Helical" evidence="7">
    <location>
        <begin position="129"/>
        <end position="148"/>
    </location>
</feature>
<dbReference type="PANTHER" id="PTHR23501">
    <property type="entry name" value="MAJOR FACILITATOR SUPERFAMILY"/>
    <property type="match status" value="1"/>
</dbReference>
<feature type="compositionally biased region" description="Low complexity" evidence="6">
    <location>
        <begin position="17"/>
        <end position="27"/>
    </location>
</feature>
<dbReference type="AlphaFoldDB" id="A0AAN7W0E8"/>
<feature type="region of interest" description="Disordered" evidence="6">
    <location>
        <begin position="1"/>
        <end position="50"/>
    </location>
</feature>
<dbReference type="InterPro" id="IPR036259">
    <property type="entry name" value="MFS_trans_sf"/>
</dbReference>
<evidence type="ECO:0000256" key="2">
    <source>
        <dbReference type="ARBA" id="ARBA00022448"/>
    </source>
</evidence>
<dbReference type="Proteomes" id="UP001310594">
    <property type="component" value="Unassembled WGS sequence"/>
</dbReference>
<dbReference type="PANTHER" id="PTHR23501:SF177">
    <property type="entry name" value="MAJOR FACILITATOR SUPERFAMILY (MFS) PROFILE DOMAIN-CONTAINING PROTEIN-RELATED"/>
    <property type="match status" value="1"/>
</dbReference>
<sequence>MPQETNPTPTMARPDSDSASNTSKSSSGNDEKMAFDKDTAADSSTTGDGIDDEPEYATGWRLWTIMISICLATLIAALDLGIVATAIPGITSDFHSLSNIGWYSGTIFITVGVSAPVLGKLYRYFSGRWVYFGNIVTFMVGSLIAAPAPNSICLIVGRALQGIGVAGVLGGSVLMITYIAEPKLRPMLIGIWTGVLMISTVIGPLVGGAFTTEVTWRWCFWINLPVGGVIIVLVLLCFHMPKHIKPTPATWKEILVHLDLPGFVLFLASVVIFTQAMQWGGQQKAWSSGPVIATLVVWLLLSIIFVAWEWYQEERAMIPLKNLKPRMFWTNALYGWFVNLADFQVLFYLPIYFQSIHGQSAITSGVHTIPFVAFFAAGSIVSGVLVSKTGYLQPFQLASGLLATVGAALLYTLDVDSSLARYIGPQVILGFGIGLGNQVPMTAYQFFSKPEDVQTNTGIMLMTNGMSGAYFVTAATTIFNNRMLQTVAILAPNVSRQTVLVTGASEIQKVFHGADLIALRAAYMVGIKAVFAFSITGAALTAVLPLIIPMKKLPGHEKEAGREVEEKKQAQSSI</sequence>
<feature type="compositionally biased region" description="Basic and acidic residues" evidence="6">
    <location>
        <begin position="29"/>
        <end position="40"/>
    </location>
</feature>
<dbReference type="EMBL" id="JAVRQU010000025">
    <property type="protein sequence ID" value="KAK5690384.1"/>
    <property type="molecule type" value="Genomic_DNA"/>
</dbReference>
<evidence type="ECO:0000256" key="7">
    <source>
        <dbReference type="SAM" id="Phobius"/>
    </source>
</evidence>
<keyword evidence="5 7" id="KW-0472">Membrane</keyword>
<evidence type="ECO:0000259" key="8">
    <source>
        <dbReference type="PROSITE" id="PS50850"/>
    </source>
</evidence>
<dbReference type="InterPro" id="IPR020846">
    <property type="entry name" value="MFS_dom"/>
</dbReference>
<dbReference type="InterPro" id="IPR011701">
    <property type="entry name" value="MFS"/>
</dbReference>